<reference evidence="1" key="1">
    <citation type="submission" date="2022-01" db="EMBL/GenBank/DDBJ databases">
        <title>Genome sequnece data of strain Bradyrhizobium sp. nov.</title>
        <authorList>
            <person name="Zhang J."/>
        </authorList>
    </citation>
    <scope>NUCLEOTIDE SEQUENCE</scope>
    <source>
        <strain evidence="2">WYCCWR 12774</strain>
        <strain evidence="1">WYCCWR 13023</strain>
    </source>
</reference>
<dbReference type="Proteomes" id="UP001139054">
    <property type="component" value="Unassembled WGS sequence"/>
</dbReference>
<name>A0A9X1RLI4_9BRAD</name>
<sequence length="48" mass="5435">MNQENEDKVSNRLRENLKRPLQIVSIFAPSDIWSELDRLDAAAGSLHG</sequence>
<evidence type="ECO:0000313" key="1">
    <source>
        <dbReference type="EMBL" id="MCG2632440.1"/>
    </source>
</evidence>
<proteinExistence type="predicted"/>
<dbReference type="RefSeq" id="WP_237861426.1">
    <property type="nucleotide sequence ID" value="NZ_JAKLTY010000041.1"/>
</dbReference>
<dbReference type="Proteomes" id="UP001139012">
    <property type="component" value="Unassembled WGS sequence"/>
</dbReference>
<dbReference type="EMBL" id="JAKLTY010000041">
    <property type="protein sequence ID" value="MCG2632440.1"/>
    <property type="molecule type" value="Genomic_DNA"/>
</dbReference>
<dbReference type="EMBL" id="JAKLUA010000019">
    <property type="protein sequence ID" value="MCG2672289.1"/>
    <property type="molecule type" value="Genomic_DNA"/>
</dbReference>
<comment type="caution">
    <text evidence="1">The sequence shown here is derived from an EMBL/GenBank/DDBJ whole genome shotgun (WGS) entry which is preliminary data.</text>
</comment>
<evidence type="ECO:0000313" key="3">
    <source>
        <dbReference type="Proteomes" id="UP001139012"/>
    </source>
</evidence>
<accession>A0A9X1RLI4</accession>
<gene>
    <name evidence="2" type="ORF">L6637_35625</name>
    <name evidence="1" type="ORF">L6654_38150</name>
</gene>
<organism evidence="1 4">
    <name type="scientific">Bradyrhizobium zhengyangense</name>
    <dbReference type="NCBI Taxonomy" id="2911009"/>
    <lineage>
        <taxon>Bacteria</taxon>
        <taxon>Pseudomonadati</taxon>
        <taxon>Pseudomonadota</taxon>
        <taxon>Alphaproteobacteria</taxon>
        <taxon>Hyphomicrobiales</taxon>
        <taxon>Nitrobacteraceae</taxon>
        <taxon>Bradyrhizobium</taxon>
    </lineage>
</organism>
<evidence type="ECO:0000313" key="4">
    <source>
        <dbReference type="Proteomes" id="UP001139054"/>
    </source>
</evidence>
<protein>
    <submittedName>
        <fullName evidence="1">Uncharacterized protein</fullName>
    </submittedName>
</protein>
<keyword evidence="3" id="KW-1185">Reference proteome</keyword>
<evidence type="ECO:0000313" key="2">
    <source>
        <dbReference type="EMBL" id="MCG2672289.1"/>
    </source>
</evidence>
<dbReference type="AlphaFoldDB" id="A0A9X1RLI4"/>